<keyword evidence="5" id="KW-1278">Translocase</keyword>
<evidence type="ECO:0000256" key="7">
    <source>
        <dbReference type="ARBA" id="ARBA00023065"/>
    </source>
</evidence>
<evidence type="ECO:0000313" key="12">
    <source>
        <dbReference type="EMBL" id="SLM88575.1"/>
    </source>
</evidence>
<keyword evidence="12" id="KW-0378">Hydrolase</keyword>
<keyword evidence="7" id="KW-0406">Ion transport</keyword>
<gene>
    <name evidence="12" type="ORF">FM110_02030</name>
</gene>
<evidence type="ECO:0000313" key="13">
    <source>
        <dbReference type="Proteomes" id="UP000195981"/>
    </source>
</evidence>
<dbReference type="OrthoDB" id="4789722at2"/>
<evidence type="ECO:0000256" key="9">
    <source>
        <dbReference type="SAM" id="Coils"/>
    </source>
</evidence>
<reference evidence="12 13" key="1">
    <citation type="submission" date="2017-02" db="EMBL/GenBank/DDBJ databases">
        <authorList>
            <person name="Peterson S.W."/>
        </authorList>
    </citation>
    <scope>NUCLEOTIDE SEQUENCE [LARGE SCALE GENOMIC DNA]</scope>
    <source>
        <strain evidence="12 13">CIP104813</strain>
    </source>
</reference>
<keyword evidence="2" id="KW-0813">Transport</keyword>
<feature type="transmembrane region" description="Helical" evidence="11">
    <location>
        <begin position="288"/>
        <end position="309"/>
    </location>
</feature>
<feature type="transmembrane region" description="Helical" evidence="11">
    <location>
        <begin position="707"/>
        <end position="726"/>
    </location>
</feature>
<dbReference type="AlphaFoldDB" id="A0A1X6WU58"/>
<evidence type="ECO:0000256" key="2">
    <source>
        <dbReference type="ARBA" id="ARBA00022448"/>
    </source>
</evidence>
<protein>
    <submittedName>
        <fullName evidence="12">Pyrophosphate-energized proton pump</fullName>
        <ecNumber evidence="12">3.6.1.1</ecNumber>
    </submittedName>
</protein>
<feature type="transmembrane region" description="Helical" evidence="11">
    <location>
        <begin position="380"/>
        <end position="403"/>
    </location>
</feature>
<dbReference type="GO" id="GO:0009678">
    <property type="term" value="F:diphosphate hydrolysis-driven proton transmembrane transporter activity"/>
    <property type="evidence" value="ECO:0007669"/>
    <property type="project" value="InterPro"/>
</dbReference>
<feature type="transmembrane region" description="Helical" evidence="11">
    <location>
        <begin position="158"/>
        <end position="175"/>
    </location>
</feature>
<evidence type="ECO:0000256" key="11">
    <source>
        <dbReference type="SAM" id="Phobius"/>
    </source>
</evidence>
<feature type="transmembrane region" description="Helical" evidence="11">
    <location>
        <begin position="229"/>
        <end position="248"/>
    </location>
</feature>
<comment type="subcellular location">
    <subcellularLocation>
        <location evidence="1">Endomembrane system</location>
        <topology evidence="1">Multi-pass membrane protein</topology>
    </subcellularLocation>
</comment>
<feature type="region of interest" description="Disordered" evidence="10">
    <location>
        <begin position="803"/>
        <end position="832"/>
    </location>
</feature>
<feature type="transmembrane region" description="Helical" evidence="11">
    <location>
        <begin position="55"/>
        <end position="80"/>
    </location>
</feature>
<keyword evidence="6 11" id="KW-1133">Transmembrane helix</keyword>
<feature type="transmembrane region" description="Helical" evidence="11">
    <location>
        <begin position="733"/>
        <end position="753"/>
    </location>
</feature>
<keyword evidence="3 11" id="KW-0812">Transmembrane</keyword>
<evidence type="ECO:0000256" key="1">
    <source>
        <dbReference type="ARBA" id="ARBA00004127"/>
    </source>
</evidence>
<keyword evidence="4" id="KW-0460">Magnesium</keyword>
<dbReference type="GO" id="GO:0004427">
    <property type="term" value="F:inorganic diphosphate phosphatase activity"/>
    <property type="evidence" value="ECO:0007669"/>
    <property type="project" value="UniProtKB-EC"/>
</dbReference>
<evidence type="ECO:0000256" key="10">
    <source>
        <dbReference type="SAM" id="MobiDB-lite"/>
    </source>
</evidence>
<keyword evidence="13" id="KW-1185">Reference proteome</keyword>
<name>A0A1X6WU58_9MICO</name>
<feature type="transmembrane region" description="Helical" evidence="11">
    <location>
        <begin position="254"/>
        <end position="276"/>
    </location>
</feature>
<dbReference type="EMBL" id="FWFG01000018">
    <property type="protein sequence ID" value="SLM88575.1"/>
    <property type="molecule type" value="Genomic_DNA"/>
</dbReference>
<feature type="transmembrane region" description="Helical" evidence="11">
    <location>
        <begin position="130"/>
        <end position="152"/>
    </location>
</feature>
<dbReference type="GO" id="GO:0016020">
    <property type="term" value="C:membrane"/>
    <property type="evidence" value="ECO:0007669"/>
    <property type="project" value="InterPro"/>
</dbReference>
<dbReference type="Proteomes" id="UP000195981">
    <property type="component" value="Unassembled WGS sequence"/>
</dbReference>
<evidence type="ECO:0000256" key="8">
    <source>
        <dbReference type="ARBA" id="ARBA00023136"/>
    </source>
</evidence>
<dbReference type="GO" id="GO:0012505">
    <property type="term" value="C:endomembrane system"/>
    <property type="evidence" value="ECO:0007669"/>
    <property type="project" value="UniProtKB-SubCell"/>
</dbReference>
<feature type="transmembrane region" description="Helical" evidence="11">
    <location>
        <begin position="553"/>
        <end position="573"/>
    </location>
</feature>
<feature type="transmembrane region" description="Helical" evidence="11">
    <location>
        <begin position="424"/>
        <end position="448"/>
    </location>
</feature>
<dbReference type="RefSeq" id="WP_087102198.1">
    <property type="nucleotide sequence ID" value="NZ_FWFG01000018.1"/>
</dbReference>
<feature type="transmembrane region" description="Helical" evidence="11">
    <location>
        <begin position="460"/>
        <end position="490"/>
    </location>
</feature>
<dbReference type="InterPro" id="IPR004131">
    <property type="entry name" value="PPase-energised_H-pump"/>
</dbReference>
<evidence type="ECO:0000256" key="4">
    <source>
        <dbReference type="ARBA" id="ARBA00022842"/>
    </source>
</evidence>
<dbReference type="EC" id="3.6.1.1" evidence="12"/>
<keyword evidence="9" id="KW-0175">Coiled coil</keyword>
<proteinExistence type="predicted"/>
<organism evidence="12 13">
    <name type="scientific">Brachybacterium nesterenkovii</name>
    <dbReference type="NCBI Taxonomy" id="47847"/>
    <lineage>
        <taxon>Bacteria</taxon>
        <taxon>Bacillati</taxon>
        <taxon>Actinomycetota</taxon>
        <taxon>Actinomycetes</taxon>
        <taxon>Micrococcales</taxon>
        <taxon>Dermabacteraceae</taxon>
        <taxon>Brachybacterium</taxon>
    </lineage>
</organism>
<evidence type="ECO:0000256" key="5">
    <source>
        <dbReference type="ARBA" id="ARBA00022967"/>
    </source>
</evidence>
<keyword evidence="8 11" id="KW-0472">Membrane</keyword>
<evidence type="ECO:0000256" key="3">
    <source>
        <dbReference type="ARBA" id="ARBA00022692"/>
    </source>
</evidence>
<evidence type="ECO:0000256" key="6">
    <source>
        <dbReference type="ARBA" id="ARBA00022989"/>
    </source>
</evidence>
<feature type="transmembrane region" description="Helical" evidence="11">
    <location>
        <begin position="615"/>
        <end position="636"/>
    </location>
</feature>
<sequence>MDLITSFPLGDDIAWTLLATALIGVVAIVLGAVMPRRARRDEDSPELDEEVGQRLGSLLSASAATALSIGVPALLLLLLVPGSMDMRLIRSGMMLAGLLVGAVSSWSAIGVLLPTLALEPEERRRALARAGALMVAAALALALVPVAIAVWFLQADAGTPLLAFAAGTALFALAARATGSFTDIAADSSALLAGADENELDREADDNPGAQAVRLASLQRRGPSRSADITAVAAAVLAAGIAVGVAVLAVEGMIVPLLGGGMAVLVALIVSVIPQLGTEGREHETLRLGALIPSVLGAGALIATAMLWLPTEYKGLRFAKVGLDQFTDPVLTGGQPVPRAQLEPQIEQAQAQLAQLLSQTDDASRSIVDTIAIYGINPPLLVGISVAVGAVIAIATQLLMSYAADRRNTPALAGARTSRTGGALGALSALGSGGTTAALVLTVVVLGLGCLEVLGAGVGMLVSVLVAYAGLGALLVIAGHAAVHTAAAIADRPGSETPLRDATRTADAASATGLQVAAVLGALPLLAAVTNAIRGSARGASVWEDTALHDMTPASVTAVGGVAAGLVAVLFIGTSLLESARRIGAAAVLDTRTALLDGGSGRVHLGELETLTRKAAAAPLAIAVLMPVLVGFGLGAAALPGYLAAVVVGALVLAVWTSAADASLRSGIGIIESGRYGGRGSWAHSAALGNAVLGTGLRAAIGQIAVPAALATALLTAVGIGTFVALPTDGTSIYLRWGIALLALAAVVSAAIVTASVPEPDLEDAIDDLDEPLFARKVDEREDDLFSGAWDDEDDREEVVVARRAAAERKKASKGTGGKRSASKGSKGSRRR</sequence>
<feature type="transmembrane region" description="Helical" evidence="11">
    <location>
        <begin position="511"/>
        <end position="533"/>
    </location>
</feature>
<feature type="transmembrane region" description="Helical" evidence="11">
    <location>
        <begin position="13"/>
        <end position="34"/>
    </location>
</feature>
<feature type="coiled-coil region" evidence="9">
    <location>
        <begin position="339"/>
        <end position="366"/>
    </location>
</feature>
<dbReference type="Pfam" id="PF03030">
    <property type="entry name" value="H_PPase"/>
    <property type="match status" value="1"/>
</dbReference>
<accession>A0A1X6WU58</accession>
<feature type="transmembrane region" description="Helical" evidence="11">
    <location>
        <begin position="92"/>
        <end position="118"/>
    </location>
</feature>